<evidence type="ECO:0000313" key="2">
    <source>
        <dbReference type="Proteomes" id="UP000502415"/>
    </source>
</evidence>
<reference evidence="1 2" key="1">
    <citation type="submission" date="2020-04" db="EMBL/GenBank/DDBJ databases">
        <title>Genome sequencing of novel species.</title>
        <authorList>
            <person name="Heo J."/>
            <person name="Kim S.-J."/>
            <person name="Kim J.-S."/>
            <person name="Hong S.-B."/>
            <person name="Kwon S.-W."/>
        </authorList>
    </citation>
    <scope>NUCLEOTIDE SEQUENCE [LARGE SCALE GENOMIC DNA]</scope>
    <source>
        <strain evidence="1 2">GN2-R2</strain>
    </source>
</reference>
<sequence length="47" mass="5353">MPPLAAKPYLRSVTLDPRAEIDLDTYPFTIPAVRELGLPTASWRRWA</sequence>
<protein>
    <submittedName>
        <fullName evidence="1">Uncharacterized protein</fullName>
    </submittedName>
</protein>
<dbReference type="KEGG" id="mfy:HH212_07720"/>
<keyword evidence="2" id="KW-1185">Reference proteome</keyword>
<accession>A0A7Z2ZRY9</accession>
<evidence type="ECO:0000313" key="1">
    <source>
        <dbReference type="EMBL" id="QJD99920.1"/>
    </source>
</evidence>
<name>A0A7Z2ZRY9_9BURK</name>
<dbReference type="Proteomes" id="UP000502415">
    <property type="component" value="Chromosome"/>
</dbReference>
<organism evidence="1 2">
    <name type="scientific">Massilia forsythiae</name>
    <dbReference type="NCBI Taxonomy" id="2728020"/>
    <lineage>
        <taxon>Bacteria</taxon>
        <taxon>Pseudomonadati</taxon>
        <taxon>Pseudomonadota</taxon>
        <taxon>Betaproteobacteria</taxon>
        <taxon>Burkholderiales</taxon>
        <taxon>Oxalobacteraceae</taxon>
        <taxon>Telluria group</taxon>
        <taxon>Massilia</taxon>
    </lineage>
</organism>
<dbReference type="RefSeq" id="WP_169434869.1">
    <property type="nucleotide sequence ID" value="NZ_CP051685.1"/>
</dbReference>
<proteinExistence type="predicted"/>
<dbReference type="EMBL" id="CP051685">
    <property type="protein sequence ID" value="QJD99920.1"/>
    <property type="molecule type" value="Genomic_DNA"/>
</dbReference>
<gene>
    <name evidence="1" type="ORF">HH212_07720</name>
</gene>
<dbReference type="AlphaFoldDB" id="A0A7Z2ZRY9"/>